<feature type="compositionally biased region" description="Polar residues" evidence="1">
    <location>
        <begin position="28"/>
        <end position="40"/>
    </location>
</feature>
<evidence type="ECO:0000313" key="3">
    <source>
        <dbReference type="Proteomes" id="UP000308005"/>
    </source>
</evidence>
<evidence type="ECO:0000313" key="2">
    <source>
        <dbReference type="EMBL" id="THZ09436.1"/>
    </source>
</evidence>
<feature type="compositionally biased region" description="Low complexity" evidence="1">
    <location>
        <begin position="12"/>
        <end position="22"/>
    </location>
</feature>
<gene>
    <name evidence="2" type="ORF">D6C91_09967</name>
</gene>
<dbReference type="AlphaFoldDB" id="A0A4S9SFR8"/>
<reference evidence="2 3" key="1">
    <citation type="submission" date="2018-10" db="EMBL/GenBank/DDBJ databases">
        <title>Fifty Aureobasidium pullulans genomes reveal a recombining polyextremotolerant generalist.</title>
        <authorList>
            <person name="Gostincar C."/>
            <person name="Turk M."/>
            <person name="Zajc J."/>
            <person name="Gunde-Cimerman N."/>
        </authorList>
    </citation>
    <scope>NUCLEOTIDE SEQUENCE [LARGE SCALE GENOMIC DNA]</scope>
    <source>
        <strain evidence="2 3">EXF-3863</strain>
    </source>
</reference>
<dbReference type="Proteomes" id="UP000308005">
    <property type="component" value="Unassembled WGS sequence"/>
</dbReference>
<dbReference type="EMBL" id="QZBM01000931">
    <property type="protein sequence ID" value="THZ09436.1"/>
    <property type="molecule type" value="Genomic_DNA"/>
</dbReference>
<organism evidence="2 3">
    <name type="scientific">Aureobasidium pullulans</name>
    <name type="common">Black yeast</name>
    <name type="synonym">Pullularia pullulans</name>
    <dbReference type="NCBI Taxonomy" id="5580"/>
    <lineage>
        <taxon>Eukaryota</taxon>
        <taxon>Fungi</taxon>
        <taxon>Dikarya</taxon>
        <taxon>Ascomycota</taxon>
        <taxon>Pezizomycotina</taxon>
        <taxon>Dothideomycetes</taxon>
        <taxon>Dothideomycetidae</taxon>
        <taxon>Dothideales</taxon>
        <taxon>Saccotheciaceae</taxon>
        <taxon>Aureobasidium</taxon>
    </lineage>
</organism>
<protein>
    <submittedName>
        <fullName evidence="2">Uncharacterized protein</fullName>
    </submittedName>
</protein>
<evidence type="ECO:0000256" key="1">
    <source>
        <dbReference type="SAM" id="MobiDB-lite"/>
    </source>
</evidence>
<feature type="region of interest" description="Disordered" evidence="1">
    <location>
        <begin position="1"/>
        <end position="45"/>
    </location>
</feature>
<name>A0A4S9SFR8_AURPU</name>
<proteinExistence type="predicted"/>
<sequence>MPPSLPLVDKGASTATTSASLPSPKPSNTRAMPTSPSTELAANLNDPAAIDPPSSAMQKSWTANLPVQVTYTPMTPNNPLGLLGRLPRELRDMMYAYAVDPPTKDDFSGEPDDYYRDITRRRPIMQTCKGMRLECLESYLAENEIDCTYNGLSPYRLFEALSKILARPYFRAQGYSMNIELPRQDYLQIPLTCESLRAYDRTLHVFLECYRLLEKSTLSIPFKNLFVQLNYRIRIYSMDNVAAQWRTIEPNGDKISFKLWANDRQKSSDEVLKVCSQLKNCVLQSSQQPTDQDQSIALITGLEKYNMAIIKAMMLWWQDADAKDEKTKQELKIKEEKRKQEHEDRLQKIWTNHSKRVEEIELACKRDIQKIEGMDETKGRSSKRRRLD</sequence>
<accession>A0A4S9SFR8</accession>
<comment type="caution">
    <text evidence="2">The sequence shown here is derived from an EMBL/GenBank/DDBJ whole genome shotgun (WGS) entry which is preliminary data.</text>
</comment>